<dbReference type="RefSeq" id="WP_164624274.1">
    <property type="nucleotide sequence ID" value="NZ_JAAIVJ010000003.1"/>
</dbReference>
<organism evidence="2 3">
    <name type="scientific">Tabrizicola oligotrophica</name>
    <dbReference type="NCBI Taxonomy" id="2710650"/>
    <lineage>
        <taxon>Bacteria</taxon>
        <taxon>Pseudomonadati</taxon>
        <taxon>Pseudomonadota</taxon>
        <taxon>Alphaproteobacteria</taxon>
        <taxon>Rhodobacterales</taxon>
        <taxon>Paracoccaceae</taxon>
        <taxon>Tabrizicola</taxon>
    </lineage>
</organism>
<evidence type="ECO:0000313" key="3">
    <source>
        <dbReference type="Proteomes" id="UP000477782"/>
    </source>
</evidence>
<feature type="domain" description="HD" evidence="1">
    <location>
        <begin position="36"/>
        <end position="140"/>
    </location>
</feature>
<dbReference type="Pfam" id="PF01966">
    <property type="entry name" value="HD"/>
    <property type="match status" value="1"/>
</dbReference>
<gene>
    <name evidence="2" type="ORF">G4Z14_07465</name>
</gene>
<reference evidence="2 3" key="1">
    <citation type="submission" date="2020-02" db="EMBL/GenBank/DDBJ databases">
        <authorList>
            <person name="Chen W.-M."/>
        </authorList>
    </citation>
    <scope>NUCLEOTIDE SEQUENCE [LARGE SCALE GENOMIC DNA]</scope>
    <source>
        <strain evidence="2 3">KMS-5</strain>
    </source>
</reference>
<sequence>MSLDLSRYDPVWRAAEPYMRARKNDVHIPLSFDWCVRLLEHFPQADRDVCLLAILLHDIGWWAIDMETIISEGFRSENILQSDVRYRHEAEGVRLGTEVLRATGWSEDIIAQVCEIIDGHDTRPEPRHLNDRIVRDSDKLWRYEVTGTAVGCDWFGETPAENCRRNEKILPKFETEPGRAMATAALAETRKALKVHVL</sequence>
<evidence type="ECO:0000313" key="2">
    <source>
        <dbReference type="EMBL" id="NEY90136.1"/>
    </source>
</evidence>
<dbReference type="EMBL" id="JAAIVJ010000003">
    <property type="protein sequence ID" value="NEY90136.1"/>
    <property type="molecule type" value="Genomic_DNA"/>
</dbReference>
<evidence type="ECO:0000259" key="1">
    <source>
        <dbReference type="Pfam" id="PF01966"/>
    </source>
</evidence>
<proteinExistence type="predicted"/>
<dbReference type="InterPro" id="IPR006674">
    <property type="entry name" value="HD_domain"/>
</dbReference>
<comment type="caution">
    <text evidence="2">The sequence shown here is derived from an EMBL/GenBank/DDBJ whole genome shotgun (WGS) entry which is preliminary data.</text>
</comment>
<accession>A0A6M0QRU7</accession>
<dbReference type="SUPFAM" id="SSF109604">
    <property type="entry name" value="HD-domain/PDEase-like"/>
    <property type="match status" value="1"/>
</dbReference>
<dbReference type="InterPro" id="IPR003607">
    <property type="entry name" value="HD/PDEase_dom"/>
</dbReference>
<dbReference type="AlphaFoldDB" id="A0A6M0QRU7"/>
<protein>
    <submittedName>
        <fullName evidence="2">HD domain-containing protein</fullName>
    </submittedName>
</protein>
<keyword evidence="3" id="KW-1185">Reference proteome</keyword>
<dbReference type="Proteomes" id="UP000477782">
    <property type="component" value="Unassembled WGS sequence"/>
</dbReference>
<dbReference type="Gene3D" id="1.10.3210.10">
    <property type="entry name" value="Hypothetical protein af1432"/>
    <property type="match status" value="1"/>
</dbReference>
<name>A0A6M0QRU7_9RHOB</name>
<dbReference type="CDD" id="cd00077">
    <property type="entry name" value="HDc"/>
    <property type="match status" value="1"/>
</dbReference>